<protein>
    <submittedName>
        <fullName evidence="8">DoxX family protein</fullName>
    </submittedName>
</protein>
<proteinExistence type="inferred from homology"/>
<evidence type="ECO:0000313" key="8">
    <source>
        <dbReference type="EMBL" id="MDN3920545.1"/>
    </source>
</evidence>
<evidence type="ECO:0000313" key="9">
    <source>
        <dbReference type="Proteomes" id="UP001228044"/>
    </source>
</evidence>
<dbReference type="PANTHER" id="PTHR33452">
    <property type="entry name" value="OXIDOREDUCTASE CATD-RELATED"/>
    <property type="match status" value="1"/>
</dbReference>
<evidence type="ECO:0000256" key="2">
    <source>
        <dbReference type="ARBA" id="ARBA00006679"/>
    </source>
</evidence>
<reference evidence="8 9" key="1">
    <citation type="submission" date="2023-06" db="EMBL/GenBank/DDBJ databases">
        <title>Pelomonas sp. PFR6 16S ribosomal RNA gene Genome sequencing and assembly.</title>
        <authorList>
            <person name="Woo H."/>
        </authorList>
    </citation>
    <scope>NUCLEOTIDE SEQUENCE [LARGE SCALE GENOMIC DNA]</scope>
    <source>
        <strain evidence="8 9">PFR6</strain>
    </source>
</reference>
<organism evidence="8 9">
    <name type="scientific">Roseateles violae</name>
    <dbReference type="NCBI Taxonomy" id="3058042"/>
    <lineage>
        <taxon>Bacteria</taxon>
        <taxon>Pseudomonadati</taxon>
        <taxon>Pseudomonadota</taxon>
        <taxon>Betaproteobacteria</taxon>
        <taxon>Burkholderiales</taxon>
        <taxon>Sphaerotilaceae</taxon>
        <taxon>Roseateles</taxon>
    </lineage>
</organism>
<gene>
    <name evidence="8" type="ORF">QWJ38_09675</name>
</gene>
<sequence>MTRIWKTWACGAWRCFSDPGLAPQPARLPAPLRAMAAQAQSLGLLLARLYVARVFWLSGLTKLRDWSVTLALFEDEYHVPLLPPELAAWLGTAGELGLSVLLALGLCGRFAAAGLSVVNLVAVLSLAEIAPAALLGHQLWGVLLIAVLLWGAGRWSVDGWIVSRAGGS</sequence>
<evidence type="ECO:0000256" key="1">
    <source>
        <dbReference type="ARBA" id="ARBA00004651"/>
    </source>
</evidence>
<evidence type="ECO:0000256" key="5">
    <source>
        <dbReference type="ARBA" id="ARBA00022989"/>
    </source>
</evidence>
<dbReference type="PANTHER" id="PTHR33452:SF19">
    <property type="entry name" value="DOXX FAMILY PROTEIN"/>
    <property type="match status" value="1"/>
</dbReference>
<dbReference type="Proteomes" id="UP001228044">
    <property type="component" value="Unassembled WGS sequence"/>
</dbReference>
<comment type="caution">
    <text evidence="8">The sequence shown here is derived from an EMBL/GenBank/DDBJ whole genome shotgun (WGS) entry which is preliminary data.</text>
</comment>
<evidence type="ECO:0000256" key="4">
    <source>
        <dbReference type="ARBA" id="ARBA00022692"/>
    </source>
</evidence>
<dbReference type="RefSeq" id="WP_290358838.1">
    <property type="nucleotide sequence ID" value="NZ_JAUHHC010000002.1"/>
</dbReference>
<keyword evidence="3" id="KW-1003">Cell membrane</keyword>
<evidence type="ECO:0000256" key="7">
    <source>
        <dbReference type="SAM" id="Phobius"/>
    </source>
</evidence>
<keyword evidence="5 7" id="KW-1133">Transmembrane helix</keyword>
<evidence type="ECO:0000256" key="6">
    <source>
        <dbReference type="ARBA" id="ARBA00023136"/>
    </source>
</evidence>
<comment type="similarity">
    <text evidence="2">Belongs to the DoxX family.</text>
</comment>
<dbReference type="InterPro" id="IPR032808">
    <property type="entry name" value="DoxX"/>
</dbReference>
<accession>A0ABT8DQB4</accession>
<dbReference type="Pfam" id="PF07681">
    <property type="entry name" value="DoxX"/>
    <property type="match status" value="1"/>
</dbReference>
<evidence type="ECO:0000256" key="3">
    <source>
        <dbReference type="ARBA" id="ARBA00022475"/>
    </source>
</evidence>
<feature type="transmembrane region" description="Helical" evidence="7">
    <location>
        <begin position="139"/>
        <end position="157"/>
    </location>
</feature>
<comment type="subcellular location">
    <subcellularLocation>
        <location evidence="1">Cell membrane</location>
        <topology evidence="1">Multi-pass membrane protein</topology>
    </subcellularLocation>
</comment>
<keyword evidence="4 7" id="KW-0812">Transmembrane</keyword>
<keyword evidence="9" id="KW-1185">Reference proteome</keyword>
<name>A0ABT8DQB4_9BURK</name>
<dbReference type="EMBL" id="JAUHHC010000002">
    <property type="protein sequence ID" value="MDN3920545.1"/>
    <property type="molecule type" value="Genomic_DNA"/>
</dbReference>
<dbReference type="InterPro" id="IPR051907">
    <property type="entry name" value="DoxX-like_oxidoreductase"/>
</dbReference>
<keyword evidence="6 7" id="KW-0472">Membrane</keyword>